<name>A0A1T4YD31_9BACT</name>
<dbReference type="InterPro" id="IPR013320">
    <property type="entry name" value="ConA-like_dom_sf"/>
</dbReference>
<dbReference type="Proteomes" id="UP000190774">
    <property type="component" value="Unassembled WGS sequence"/>
</dbReference>
<reference evidence="2" key="1">
    <citation type="submission" date="2017-02" db="EMBL/GenBank/DDBJ databases">
        <authorList>
            <person name="Varghese N."/>
            <person name="Submissions S."/>
        </authorList>
    </citation>
    <scope>NUCLEOTIDE SEQUENCE [LARGE SCALE GENOMIC DNA]</scope>
    <source>
        <strain evidence="2">ATCC 700200</strain>
    </source>
</reference>
<dbReference type="AlphaFoldDB" id="A0A1T4YD31"/>
<accession>A0A1T4YD31</accession>
<dbReference type="OrthoDB" id="268318at2"/>
<gene>
    <name evidence="1" type="ORF">SAMN02745166_03004</name>
</gene>
<organism evidence="1 2">
    <name type="scientific">Prosthecobacter debontii</name>
    <dbReference type="NCBI Taxonomy" id="48467"/>
    <lineage>
        <taxon>Bacteria</taxon>
        <taxon>Pseudomonadati</taxon>
        <taxon>Verrucomicrobiota</taxon>
        <taxon>Verrucomicrobiia</taxon>
        <taxon>Verrucomicrobiales</taxon>
        <taxon>Verrucomicrobiaceae</taxon>
        <taxon>Prosthecobacter</taxon>
    </lineage>
</organism>
<evidence type="ECO:0000313" key="2">
    <source>
        <dbReference type="Proteomes" id="UP000190774"/>
    </source>
</evidence>
<sequence>MSPHPPCLKKWSAGLVLGLALVIGVPKVSSASTLLLSHTGAANPTTEGWTFSGTVETGAITNDQDSGVDAWRVYEQGGGVSHAGTYNKTLTTTQLSDAVLTGWTMDATIRFVPPDSLANTPLSNNAWCTFLVDEGVAGKRDLYGIYFGSDTSGNTLVRLYSFGSTYTVSPGYHDYKLSWDPETGLASFFIDGEFKTSYSGTTIDNTGTSRVYWGDNTTTVADDGRGAHYAYVGLTVGTAAAMAPEPTRVAFFVLASLGCLLRRQRMIC</sequence>
<proteinExistence type="predicted"/>
<evidence type="ECO:0000313" key="1">
    <source>
        <dbReference type="EMBL" id="SKA99689.1"/>
    </source>
</evidence>
<dbReference type="Gene3D" id="2.60.120.200">
    <property type="match status" value="1"/>
</dbReference>
<dbReference type="EMBL" id="FUYE01000009">
    <property type="protein sequence ID" value="SKA99689.1"/>
    <property type="molecule type" value="Genomic_DNA"/>
</dbReference>
<dbReference type="STRING" id="48467.SAMN02745166_03004"/>
<keyword evidence="2" id="KW-1185">Reference proteome</keyword>
<protein>
    <submittedName>
        <fullName evidence="1">PEP-CTERM protein-sorting domain-containing protein</fullName>
    </submittedName>
</protein>
<dbReference type="SUPFAM" id="SSF49899">
    <property type="entry name" value="Concanavalin A-like lectins/glucanases"/>
    <property type="match status" value="1"/>
</dbReference>